<evidence type="ECO:0000256" key="2">
    <source>
        <dbReference type="SAM" id="Phobius"/>
    </source>
</evidence>
<accession>A0A0S4LAB8</accession>
<evidence type="ECO:0000256" key="1">
    <source>
        <dbReference type="SAM" id="MobiDB-lite"/>
    </source>
</evidence>
<dbReference type="AlphaFoldDB" id="A0A0S4LAB8"/>
<sequence>MLKIIVMHDSKMSTRPQQLILLMGLCLVLGQGAWAETWATTIYSYIDDRGNLVYTDDSATIPVKYRSKVQTHEQPDSVSKTQSAMQSMQQKFREHAKNYYGWSMPSFHFAMEGLTPAQSKIVTYAGAAAVVLLLMMYLSASQFLRMLGLFLLIVIGIGAPLLIYVSDSGPMDTMKKKAVSSGQAQQDRLQQVPR</sequence>
<feature type="transmembrane region" description="Helical" evidence="2">
    <location>
        <begin position="121"/>
        <end position="140"/>
    </location>
</feature>
<protein>
    <recommendedName>
        <fullName evidence="5">DUF4124 domain-containing protein</fullName>
    </recommendedName>
</protein>
<evidence type="ECO:0000313" key="4">
    <source>
        <dbReference type="Proteomes" id="UP000198736"/>
    </source>
</evidence>
<keyword evidence="2" id="KW-0472">Membrane</keyword>
<evidence type="ECO:0000313" key="3">
    <source>
        <dbReference type="EMBL" id="CUS32708.1"/>
    </source>
</evidence>
<feature type="transmembrane region" description="Helical" evidence="2">
    <location>
        <begin position="147"/>
        <end position="165"/>
    </location>
</feature>
<keyword evidence="2" id="KW-1133">Transmembrane helix</keyword>
<feature type="region of interest" description="Disordered" evidence="1">
    <location>
        <begin position="175"/>
        <end position="194"/>
    </location>
</feature>
<proteinExistence type="predicted"/>
<dbReference type="RefSeq" id="WP_090894572.1">
    <property type="nucleotide sequence ID" value="NZ_CZPZ01000003.1"/>
</dbReference>
<dbReference type="OrthoDB" id="9801728at2"/>
<gene>
    <name evidence="3" type="ORF">COMA2_110051</name>
</gene>
<feature type="compositionally biased region" description="Polar residues" evidence="1">
    <location>
        <begin position="180"/>
        <end position="194"/>
    </location>
</feature>
<keyword evidence="2" id="KW-0812">Transmembrane</keyword>
<name>A0A0S4LAB8_9BACT</name>
<reference evidence="4" key="1">
    <citation type="submission" date="2015-10" db="EMBL/GenBank/DDBJ databases">
        <authorList>
            <person name="Luecker S."/>
            <person name="Luecker S."/>
        </authorList>
    </citation>
    <scope>NUCLEOTIDE SEQUENCE [LARGE SCALE GENOMIC DNA]</scope>
</reference>
<keyword evidence="4" id="KW-1185">Reference proteome</keyword>
<organism evidence="3 4">
    <name type="scientific">Candidatus Nitrospira nitrificans</name>
    <dbReference type="NCBI Taxonomy" id="1742973"/>
    <lineage>
        <taxon>Bacteria</taxon>
        <taxon>Pseudomonadati</taxon>
        <taxon>Nitrospirota</taxon>
        <taxon>Nitrospiria</taxon>
        <taxon>Nitrospirales</taxon>
        <taxon>Nitrospiraceae</taxon>
        <taxon>Nitrospira</taxon>
    </lineage>
</organism>
<dbReference type="Proteomes" id="UP000198736">
    <property type="component" value="Unassembled WGS sequence"/>
</dbReference>
<evidence type="ECO:0008006" key="5">
    <source>
        <dbReference type="Google" id="ProtNLM"/>
    </source>
</evidence>
<dbReference type="EMBL" id="CZPZ01000003">
    <property type="protein sequence ID" value="CUS32708.1"/>
    <property type="molecule type" value="Genomic_DNA"/>
</dbReference>